<dbReference type="InterPro" id="IPR002142">
    <property type="entry name" value="Peptidase_S49"/>
</dbReference>
<organism evidence="6">
    <name type="scientific">marine sediment metagenome</name>
    <dbReference type="NCBI Taxonomy" id="412755"/>
    <lineage>
        <taxon>unclassified sequences</taxon>
        <taxon>metagenomes</taxon>
        <taxon>ecological metagenomes</taxon>
    </lineage>
</organism>
<accession>X0WF31</accession>
<sequence>YMEVSRDQNVKAVVLRVNSPGGGVAHSDQIYSLVKKLREVGGKKVVASMGGIAASGGYYVCAPADAIVAEPTTITGSIGVIMGWMVVKGTLDRIGMETVMLKSSNARGWKDEISPFKQPDERQKRHLRKILDTMQARFEKVVKEGRGQRLKTNRVSYTVRTGQGEEAREVKITETEPLNGKVYMPDEALAFGLIDKIGYQEVAIDRAADLARLTNPNVVVYRRAKGLLVELLEAKSASTVRLDASLLDRLQTPRILM</sequence>
<evidence type="ECO:0000256" key="3">
    <source>
        <dbReference type="ARBA" id="ARBA00022801"/>
    </source>
</evidence>
<evidence type="ECO:0000259" key="5">
    <source>
        <dbReference type="Pfam" id="PF01343"/>
    </source>
</evidence>
<name>X0WF31_9ZZZZ</name>
<dbReference type="InterPro" id="IPR029045">
    <property type="entry name" value="ClpP/crotonase-like_dom_sf"/>
</dbReference>
<dbReference type="CDD" id="cd07023">
    <property type="entry name" value="S49_Sppa_N_C"/>
    <property type="match status" value="1"/>
</dbReference>
<dbReference type="Gene3D" id="3.90.226.10">
    <property type="entry name" value="2-enoyl-CoA Hydratase, Chain A, domain 1"/>
    <property type="match status" value="2"/>
</dbReference>
<protein>
    <recommendedName>
        <fullName evidence="5">Peptidase S49 domain-containing protein</fullName>
    </recommendedName>
</protein>
<feature type="non-terminal residue" evidence="6">
    <location>
        <position position="257"/>
    </location>
</feature>
<dbReference type="PANTHER" id="PTHR42987:SF4">
    <property type="entry name" value="PROTEASE SOHB-RELATED"/>
    <property type="match status" value="1"/>
</dbReference>
<evidence type="ECO:0000313" key="6">
    <source>
        <dbReference type="EMBL" id="GAG23123.1"/>
    </source>
</evidence>
<feature type="domain" description="Peptidase S49" evidence="5">
    <location>
        <begin position="42"/>
        <end position="147"/>
    </location>
</feature>
<keyword evidence="2" id="KW-0645">Protease</keyword>
<comment type="caution">
    <text evidence="6">The sequence shown here is derived from an EMBL/GenBank/DDBJ whole genome shotgun (WGS) entry which is preliminary data.</text>
</comment>
<dbReference type="GO" id="GO:0006508">
    <property type="term" value="P:proteolysis"/>
    <property type="evidence" value="ECO:0007669"/>
    <property type="project" value="UniProtKB-KW"/>
</dbReference>
<feature type="non-terminal residue" evidence="6">
    <location>
        <position position="1"/>
    </location>
</feature>
<gene>
    <name evidence="6" type="ORF">S01H1_57008</name>
</gene>
<evidence type="ECO:0000256" key="2">
    <source>
        <dbReference type="ARBA" id="ARBA00022670"/>
    </source>
</evidence>
<evidence type="ECO:0000256" key="4">
    <source>
        <dbReference type="ARBA" id="ARBA00022825"/>
    </source>
</evidence>
<dbReference type="InterPro" id="IPR047272">
    <property type="entry name" value="S49_SppA_C"/>
</dbReference>
<reference evidence="6" key="1">
    <citation type="journal article" date="2014" name="Front. Microbiol.">
        <title>High frequency of phylogenetically diverse reductive dehalogenase-homologous genes in deep subseafloor sedimentary metagenomes.</title>
        <authorList>
            <person name="Kawai M."/>
            <person name="Futagami T."/>
            <person name="Toyoda A."/>
            <person name="Takaki Y."/>
            <person name="Nishi S."/>
            <person name="Hori S."/>
            <person name="Arai W."/>
            <person name="Tsubouchi T."/>
            <person name="Morono Y."/>
            <person name="Uchiyama I."/>
            <person name="Ito T."/>
            <person name="Fujiyama A."/>
            <person name="Inagaki F."/>
            <person name="Takami H."/>
        </authorList>
    </citation>
    <scope>NUCLEOTIDE SEQUENCE</scope>
    <source>
        <strain evidence="6">Expedition CK06-06</strain>
    </source>
</reference>
<proteinExistence type="inferred from homology"/>
<dbReference type="AlphaFoldDB" id="X0WF31"/>
<dbReference type="PANTHER" id="PTHR42987">
    <property type="entry name" value="PEPTIDASE S49"/>
    <property type="match status" value="1"/>
</dbReference>
<keyword evidence="4" id="KW-0720">Serine protease</keyword>
<dbReference type="Pfam" id="PF01343">
    <property type="entry name" value="Peptidase_S49"/>
    <property type="match status" value="1"/>
</dbReference>
<dbReference type="GO" id="GO:0008236">
    <property type="term" value="F:serine-type peptidase activity"/>
    <property type="evidence" value="ECO:0007669"/>
    <property type="project" value="UniProtKB-KW"/>
</dbReference>
<dbReference type="SUPFAM" id="SSF52096">
    <property type="entry name" value="ClpP/crotonase"/>
    <property type="match status" value="1"/>
</dbReference>
<dbReference type="EMBL" id="BARS01037157">
    <property type="protein sequence ID" value="GAG23123.1"/>
    <property type="molecule type" value="Genomic_DNA"/>
</dbReference>
<comment type="similarity">
    <text evidence="1">Belongs to the peptidase S49 family.</text>
</comment>
<keyword evidence="3" id="KW-0378">Hydrolase</keyword>
<evidence type="ECO:0000256" key="1">
    <source>
        <dbReference type="ARBA" id="ARBA00008683"/>
    </source>
</evidence>